<gene>
    <name evidence="7" type="ORF">PGTG_20889</name>
</gene>
<dbReference type="OrthoDB" id="8062037at2759"/>
<accession>H6QPH0</accession>
<dbReference type="KEGG" id="pgr:PGTG_20889"/>
<dbReference type="SUPFAM" id="SSF57850">
    <property type="entry name" value="RING/U-box"/>
    <property type="match status" value="1"/>
</dbReference>
<evidence type="ECO:0000313" key="7">
    <source>
        <dbReference type="EMBL" id="EHS63908.1"/>
    </source>
</evidence>
<dbReference type="GO" id="GO:0061630">
    <property type="term" value="F:ubiquitin protein ligase activity"/>
    <property type="evidence" value="ECO:0000318"/>
    <property type="project" value="GO_Central"/>
</dbReference>
<evidence type="ECO:0000256" key="4">
    <source>
        <dbReference type="PROSITE-ProRule" id="PRU00175"/>
    </source>
</evidence>
<dbReference type="EMBL" id="DS178265">
    <property type="protein sequence ID" value="EHS63908.1"/>
    <property type="molecule type" value="Genomic_DNA"/>
</dbReference>
<evidence type="ECO:0000256" key="1">
    <source>
        <dbReference type="ARBA" id="ARBA00022723"/>
    </source>
</evidence>
<dbReference type="GeneID" id="13543219"/>
<name>H6QPH0_PUCGT</name>
<evidence type="ECO:0000259" key="6">
    <source>
        <dbReference type="PROSITE" id="PS50089"/>
    </source>
</evidence>
<dbReference type="GO" id="GO:0008270">
    <property type="term" value="F:zinc ion binding"/>
    <property type="evidence" value="ECO:0007669"/>
    <property type="project" value="UniProtKB-KW"/>
</dbReference>
<dbReference type="PROSITE" id="PS50089">
    <property type="entry name" value="ZF_RING_2"/>
    <property type="match status" value="1"/>
</dbReference>
<dbReference type="GO" id="GO:0016567">
    <property type="term" value="P:protein ubiquitination"/>
    <property type="evidence" value="ECO:0007669"/>
    <property type="project" value="UniProtKB-UniPathway"/>
</dbReference>
<organism evidence="7 8">
    <name type="scientific">Puccinia graminis f. sp. tritici (strain CRL 75-36-700-3 / race SCCL)</name>
    <name type="common">Black stem rust fungus</name>
    <dbReference type="NCBI Taxonomy" id="418459"/>
    <lineage>
        <taxon>Eukaryota</taxon>
        <taxon>Fungi</taxon>
        <taxon>Dikarya</taxon>
        <taxon>Basidiomycota</taxon>
        <taxon>Pucciniomycotina</taxon>
        <taxon>Pucciniomycetes</taxon>
        <taxon>Pucciniales</taxon>
        <taxon>Pucciniaceae</taxon>
        <taxon>Puccinia</taxon>
    </lineage>
</organism>
<dbReference type="RefSeq" id="XP_003890603.1">
    <property type="nucleotide sequence ID" value="XM_003890554.1"/>
</dbReference>
<dbReference type="Proteomes" id="UP000008783">
    <property type="component" value="Unassembled WGS sequence"/>
</dbReference>
<reference evidence="8" key="1">
    <citation type="journal article" date="2011" name="Proc. Natl. Acad. Sci. U.S.A.">
        <title>Obligate biotrophy features unraveled by the genomic analysis of rust fungi.</title>
        <authorList>
            <person name="Duplessis S."/>
            <person name="Cuomo C.A."/>
            <person name="Lin Y.-C."/>
            <person name="Aerts A."/>
            <person name="Tisserant E."/>
            <person name="Veneault-Fourrey C."/>
            <person name="Joly D.L."/>
            <person name="Hacquard S."/>
            <person name="Amselem J."/>
            <person name="Cantarel B.L."/>
            <person name="Chiu R."/>
            <person name="Coutinho P.M."/>
            <person name="Feau N."/>
            <person name="Field M."/>
            <person name="Frey P."/>
            <person name="Gelhaye E."/>
            <person name="Goldberg J."/>
            <person name="Grabherr M.G."/>
            <person name="Kodira C.D."/>
            <person name="Kohler A."/>
            <person name="Kuees U."/>
            <person name="Lindquist E.A."/>
            <person name="Lucas S.M."/>
            <person name="Mago R."/>
            <person name="Mauceli E."/>
            <person name="Morin E."/>
            <person name="Murat C."/>
            <person name="Pangilinan J.L."/>
            <person name="Park R."/>
            <person name="Pearson M."/>
            <person name="Quesneville H."/>
            <person name="Rouhier N."/>
            <person name="Sakthikumar S."/>
            <person name="Salamov A.A."/>
            <person name="Schmutz J."/>
            <person name="Selles B."/>
            <person name="Shapiro H."/>
            <person name="Tanguay P."/>
            <person name="Tuskan G.A."/>
            <person name="Henrissat B."/>
            <person name="Van de Peer Y."/>
            <person name="Rouze P."/>
            <person name="Ellis J.G."/>
            <person name="Dodds P.N."/>
            <person name="Schein J.E."/>
            <person name="Zhong S."/>
            <person name="Hamelin R.C."/>
            <person name="Grigoriev I.V."/>
            <person name="Szabo L.J."/>
            <person name="Martin F."/>
        </authorList>
    </citation>
    <scope>NUCLEOTIDE SEQUENCE [LARGE SCALE GENOMIC DNA]</scope>
    <source>
        <strain evidence="8">CRL 75-36-700-3 / race SCCL</strain>
    </source>
</reference>
<dbReference type="InParanoid" id="H6QPH0"/>
<dbReference type="InterPro" id="IPR050731">
    <property type="entry name" value="HRD1_E3_ubiq-ligases"/>
</dbReference>
<feature type="domain" description="RING-type" evidence="6">
    <location>
        <begin position="251"/>
        <end position="295"/>
    </location>
</feature>
<dbReference type="Pfam" id="PF13639">
    <property type="entry name" value="zf-RING_2"/>
    <property type="match status" value="1"/>
</dbReference>
<keyword evidence="1" id="KW-0479">Metal-binding</keyword>
<evidence type="ECO:0000256" key="3">
    <source>
        <dbReference type="ARBA" id="ARBA00022833"/>
    </source>
</evidence>
<feature type="compositionally biased region" description="Polar residues" evidence="5">
    <location>
        <begin position="1"/>
        <end position="11"/>
    </location>
</feature>
<dbReference type="InterPro" id="IPR001841">
    <property type="entry name" value="Znf_RING"/>
</dbReference>
<keyword evidence="3" id="KW-0862">Zinc</keyword>
<evidence type="ECO:0000256" key="2">
    <source>
        <dbReference type="ARBA" id="ARBA00022771"/>
    </source>
</evidence>
<dbReference type="HOGENOM" id="CLU_061233_0_0_1"/>
<proteinExistence type="predicted"/>
<dbReference type="GO" id="GO:0006511">
    <property type="term" value="P:ubiquitin-dependent protein catabolic process"/>
    <property type="evidence" value="ECO:0000318"/>
    <property type="project" value="GO_Central"/>
</dbReference>
<dbReference type="VEuPathDB" id="FungiDB:PGTG_20889"/>
<dbReference type="InterPro" id="IPR013083">
    <property type="entry name" value="Znf_RING/FYVE/PHD"/>
</dbReference>
<evidence type="ECO:0000313" key="8">
    <source>
        <dbReference type="Proteomes" id="UP000008783"/>
    </source>
</evidence>
<dbReference type="Gene3D" id="3.30.40.10">
    <property type="entry name" value="Zinc/RING finger domain, C3HC4 (zinc finger)"/>
    <property type="match status" value="1"/>
</dbReference>
<keyword evidence="8" id="KW-1185">Reference proteome</keyword>
<feature type="compositionally biased region" description="Pro residues" evidence="5">
    <location>
        <begin position="80"/>
        <end position="100"/>
    </location>
</feature>
<dbReference type="AlphaFoldDB" id="H6QPH0"/>
<dbReference type="PANTHER" id="PTHR22763:SF162">
    <property type="entry name" value="TRANSMEMBRANE E3 UBIQUITIN-PROTEIN LIGASE 1"/>
    <property type="match status" value="1"/>
</dbReference>
<feature type="region of interest" description="Disordered" evidence="5">
    <location>
        <begin position="1"/>
        <end position="103"/>
    </location>
</feature>
<dbReference type="PANTHER" id="PTHR22763">
    <property type="entry name" value="RING ZINC FINGER PROTEIN"/>
    <property type="match status" value="1"/>
</dbReference>
<dbReference type="UniPathway" id="UPA00143"/>
<protein>
    <recommendedName>
        <fullName evidence="6">RING-type domain-containing protein</fullName>
    </recommendedName>
</protein>
<dbReference type="eggNOG" id="ENOG502T0FG">
    <property type="taxonomic scope" value="Eukaryota"/>
</dbReference>
<sequence>MEHIPHTNTLDSPAELSAGSFTPPGTPPPLPGVSFTPPGSPPSLADGSSTPQGTPPRPTAGFFTAPGIPPRVPDVSFTPPGTPPPPPPPPPPSNPVPIPTPEVIEISDDHDEPMEQDPVEQSWRRLSHLIKNREERIQAALQTLAPEDGERIVGFFRKMMKYFLELSENTQRDRLDAREHSYLLRDIPQIQLILQATEESNAQLLADLINHWISLIQNLSNARRSQRIQDLLASMKNPPARSARRRAPLECPICTDNLSDNRRSNVRAPCHLTHVFHRICLEEWLQGQLNCPMCRAPFVLPCGRQQQSSESLGSHYHVYQFFIQMCMDL</sequence>
<keyword evidence="2 4" id="KW-0863">Zinc-finger</keyword>
<evidence type="ECO:0000256" key="5">
    <source>
        <dbReference type="SAM" id="MobiDB-lite"/>
    </source>
</evidence>